<dbReference type="InterPro" id="IPR008906">
    <property type="entry name" value="HATC_C_dom"/>
</dbReference>
<proteinExistence type="predicted"/>
<evidence type="ECO:0000313" key="3">
    <source>
        <dbReference type="EMBL" id="TNN60324.1"/>
    </source>
</evidence>
<evidence type="ECO:0000313" key="4">
    <source>
        <dbReference type="Proteomes" id="UP000314294"/>
    </source>
</evidence>
<dbReference type="GO" id="GO:0046983">
    <property type="term" value="F:protein dimerization activity"/>
    <property type="evidence" value="ECO:0007669"/>
    <property type="project" value="InterPro"/>
</dbReference>
<keyword evidence="4" id="KW-1185">Reference proteome</keyword>
<feature type="domain" description="HAT C-terminal dimerisation" evidence="2">
    <location>
        <begin position="243"/>
        <end position="323"/>
    </location>
</feature>
<dbReference type="GO" id="GO:0005634">
    <property type="term" value="C:nucleus"/>
    <property type="evidence" value="ECO:0007669"/>
    <property type="project" value="TreeGrafter"/>
</dbReference>
<sequence>MSTKAVAKLRRIQERLGLAEAALTHDVPTRWNTVLFMLQRLLEQKEALVDMSAEADLGGSVAEPQWTLMEAIVKVLEPFEEATRTVCQDDASISSVIPCIQALRAALDELIANEDVSDLSETRELVGSLQSHLEEHFQHVFEAPTNAYFKATLLDPRFKIMPMALLSRRDFERLKAAVMEEVDELLEQDRVRSSGEAGSSSDVVAPEPEDASSKPTSLFWGAMQSLVANNAATLSKTATSLGLETYLAEGRPQPLASDPVASYWSAKMAQHPTLARVAVKYLACPPTSVSSERLLSTGEDAVAPDLRLLPVDVPQLVFTKHNLGKFR</sequence>
<feature type="region of interest" description="Disordered" evidence="1">
    <location>
        <begin position="188"/>
        <end position="212"/>
    </location>
</feature>
<dbReference type="SUPFAM" id="SSF53098">
    <property type="entry name" value="Ribonuclease H-like"/>
    <property type="match status" value="1"/>
</dbReference>
<name>A0A4Z2H6B0_9TELE</name>
<dbReference type="OrthoDB" id="1607513at2759"/>
<reference evidence="3 4" key="1">
    <citation type="submission" date="2019-03" db="EMBL/GenBank/DDBJ databases">
        <title>First draft genome of Liparis tanakae, snailfish: a comprehensive survey of snailfish specific genes.</title>
        <authorList>
            <person name="Kim W."/>
            <person name="Song I."/>
            <person name="Jeong J.-H."/>
            <person name="Kim D."/>
            <person name="Kim S."/>
            <person name="Ryu S."/>
            <person name="Song J.Y."/>
            <person name="Lee S.K."/>
        </authorList>
    </citation>
    <scope>NUCLEOTIDE SEQUENCE [LARGE SCALE GENOMIC DNA]</scope>
    <source>
        <tissue evidence="3">Muscle</tissue>
    </source>
</reference>
<dbReference type="Pfam" id="PF05699">
    <property type="entry name" value="Dimer_Tnp_hAT"/>
    <property type="match status" value="1"/>
</dbReference>
<accession>A0A4Z2H6B0</accession>
<evidence type="ECO:0000256" key="1">
    <source>
        <dbReference type="SAM" id="MobiDB-lite"/>
    </source>
</evidence>
<dbReference type="InterPro" id="IPR052865">
    <property type="entry name" value="Zinc_finger_BED"/>
</dbReference>
<dbReference type="AlphaFoldDB" id="A0A4Z2H6B0"/>
<protein>
    <submittedName>
        <fullName evidence="3">Zinc finger BED domain-containing protein 4</fullName>
    </submittedName>
</protein>
<dbReference type="InterPro" id="IPR012337">
    <property type="entry name" value="RNaseH-like_sf"/>
</dbReference>
<evidence type="ECO:0000259" key="2">
    <source>
        <dbReference type="Pfam" id="PF05699"/>
    </source>
</evidence>
<dbReference type="EMBL" id="SRLO01000336">
    <property type="protein sequence ID" value="TNN60324.1"/>
    <property type="molecule type" value="Genomic_DNA"/>
</dbReference>
<dbReference type="Proteomes" id="UP000314294">
    <property type="component" value="Unassembled WGS sequence"/>
</dbReference>
<dbReference type="PANTHER" id="PTHR47241">
    <property type="entry name" value="FINGER PROTEIN, PUTATIVE-RELATED"/>
    <property type="match status" value="1"/>
</dbReference>
<comment type="caution">
    <text evidence="3">The sequence shown here is derived from an EMBL/GenBank/DDBJ whole genome shotgun (WGS) entry which is preliminary data.</text>
</comment>
<gene>
    <name evidence="3" type="primary">ZBED4</name>
    <name evidence="3" type="ORF">EYF80_029489</name>
</gene>
<organism evidence="3 4">
    <name type="scientific">Liparis tanakae</name>
    <name type="common">Tanaka's snailfish</name>
    <dbReference type="NCBI Taxonomy" id="230148"/>
    <lineage>
        <taxon>Eukaryota</taxon>
        <taxon>Metazoa</taxon>
        <taxon>Chordata</taxon>
        <taxon>Craniata</taxon>
        <taxon>Vertebrata</taxon>
        <taxon>Euteleostomi</taxon>
        <taxon>Actinopterygii</taxon>
        <taxon>Neopterygii</taxon>
        <taxon>Teleostei</taxon>
        <taxon>Neoteleostei</taxon>
        <taxon>Acanthomorphata</taxon>
        <taxon>Eupercaria</taxon>
        <taxon>Perciformes</taxon>
        <taxon>Cottioidei</taxon>
        <taxon>Cottales</taxon>
        <taxon>Liparidae</taxon>
        <taxon>Liparis</taxon>
    </lineage>
</organism>
<dbReference type="PANTHER" id="PTHR47241:SF1">
    <property type="entry name" value="BED-TYPE DOMAIN-CONTAINING PROTEIN"/>
    <property type="match status" value="1"/>
</dbReference>